<dbReference type="Proteomes" id="UP000792457">
    <property type="component" value="Unassembled WGS sequence"/>
</dbReference>
<name>A0A8K0KK82_LADFU</name>
<gene>
    <name evidence="5" type="ORF">J437_LFUL015768</name>
</gene>
<evidence type="ECO:0000256" key="3">
    <source>
        <dbReference type="SAM" id="Phobius"/>
    </source>
</evidence>
<keyword evidence="6" id="KW-1185">Reference proteome</keyword>
<keyword evidence="1" id="KW-0175">Coiled coil</keyword>
<accession>A0A8K0KK82</accession>
<dbReference type="EMBL" id="KZ309044">
    <property type="protein sequence ID" value="KAG8236582.1"/>
    <property type="molecule type" value="Genomic_DNA"/>
</dbReference>
<dbReference type="AlphaFoldDB" id="A0A8K0KK82"/>
<comment type="caution">
    <text evidence="5">The sequence shown here is derived from an EMBL/GenBank/DDBJ whole genome shotgun (WGS) entry which is preliminary data.</text>
</comment>
<protein>
    <recommendedName>
        <fullName evidence="4">Matrix-remodeling-associated protein 7 helical domain-containing protein</fullName>
    </recommendedName>
</protein>
<reference evidence="5" key="2">
    <citation type="submission" date="2017-10" db="EMBL/GenBank/DDBJ databases">
        <title>Ladona fulva Genome sequencing and assembly.</title>
        <authorList>
            <person name="Murali S."/>
            <person name="Richards S."/>
            <person name="Bandaranaike D."/>
            <person name="Bellair M."/>
            <person name="Blankenburg K."/>
            <person name="Chao H."/>
            <person name="Dinh H."/>
            <person name="Doddapaneni H."/>
            <person name="Dugan-Rocha S."/>
            <person name="Elkadiri S."/>
            <person name="Gnanaolivu R."/>
            <person name="Hernandez B."/>
            <person name="Skinner E."/>
            <person name="Javaid M."/>
            <person name="Lee S."/>
            <person name="Li M."/>
            <person name="Ming W."/>
            <person name="Munidasa M."/>
            <person name="Muniz J."/>
            <person name="Nguyen L."/>
            <person name="Hughes D."/>
            <person name="Osuji N."/>
            <person name="Pu L.-L."/>
            <person name="Puazo M."/>
            <person name="Qu C."/>
            <person name="Quiroz J."/>
            <person name="Raj R."/>
            <person name="Weissenberger G."/>
            <person name="Xin Y."/>
            <person name="Zou X."/>
            <person name="Han Y."/>
            <person name="Worley K."/>
            <person name="Muzny D."/>
            <person name="Gibbs R."/>
        </authorList>
    </citation>
    <scope>NUCLEOTIDE SEQUENCE</scope>
    <source>
        <strain evidence="5">Sampled in the wild</strain>
    </source>
</reference>
<organism evidence="5 6">
    <name type="scientific">Ladona fulva</name>
    <name type="common">Scarce chaser dragonfly</name>
    <name type="synonym">Libellula fulva</name>
    <dbReference type="NCBI Taxonomy" id="123851"/>
    <lineage>
        <taxon>Eukaryota</taxon>
        <taxon>Metazoa</taxon>
        <taxon>Ecdysozoa</taxon>
        <taxon>Arthropoda</taxon>
        <taxon>Hexapoda</taxon>
        <taxon>Insecta</taxon>
        <taxon>Pterygota</taxon>
        <taxon>Palaeoptera</taxon>
        <taxon>Odonata</taxon>
        <taxon>Epiprocta</taxon>
        <taxon>Anisoptera</taxon>
        <taxon>Libelluloidea</taxon>
        <taxon>Libellulidae</taxon>
        <taxon>Ladona</taxon>
    </lineage>
</organism>
<dbReference type="InterPro" id="IPR026622">
    <property type="entry name" value="Mxra7"/>
</dbReference>
<dbReference type="OrthoDB" id="5983600at2759"/>
<keyword evidence="3" id="KW-0472">Membrane</keyword>
<keyword evidence="3" id="KW-0812">Transmembrane</keyword>
<reference evidence="5" key="1">
    <citation type="submission" date="2013-04" db="EMBL/GenBank/DDBJ databases">
        <authorList>
            <person name="Qu J."/>
            <person name="Murali S.C."/>
            <person name="Bandaranaike D."/>
            <person name="Bellair M."/>
            <person name="Blankenburg K."/>
            <person name="Chao H."/>
            <person name="Dinh H."/>
            <person name="Doddapaneni H."/>
            <person name="Downs B."/>
            <person name="Dugan-Rocha S."/>
            <person name="Elkadiri S."/>
            <person name="Gnanaolivu R.D."/>
            <person name="Hernandez B."/>
            <person name="Javaid M."/>
            <person name="Jayaseelan J.C."/>
            <person name="Lee S."/>
            <person name="Li M."/>
            <person name="Ming W."/>
            <person name="Munidasa M."/>
            <person name="Muniz J."/>
            <person name="Nguyen L."/>
            <person name="Ongeri F."/>
            <person name="Osuji N."/>
            <person name="Pu L.-L."/>
            <person name="Puazo M."/>
            <person name="Qu C."/>
            <person name="Quiroz J."/>
            <person name="Raj R."/>
            <person name="Weissenberger G."/>
            <person name="Xin Y."/>
            <person name="Zou X."/>
            <person name="Han Y."/>
            <person name="Richards S."/>
            <person name="Worley K."/>
            <person name="Muzny D."/>
            <person name="Gibbs R."/>
        </authorList>
    </citation>
    <scope>NUCLEOTIDE SEQUENCE</scope>
    <source>
        <strain evidence="5">Sampled in the wild</strain>
    </source>
</reference>
<feature type="domain" description="Matrix-remodeling-associated protein 7 helical" evidence="4">
    <location>
        <begin position="79"/>
        <end position="141"/>
    </location>
</feature>
<keyword evidence="3" id="KW-1133">Transmembrane helix</keyword>
<evidence type="ECO:0000313" key="6">
    <source>
        <dbReference type="Proteomes" id="UP000792457"/>
    </source>
</evidence>
<feature type="compositionally biased region" description="Acidic residues" evidence="2">
    <location>
        <begin position="61"/>
        <end position="71"/>
    </location>
</feature>
<feature type="region of interest" description="Disordered" evidence="2">
    <location>
        <begin position="52"/>
        <end position="71"/>
    </location>
</feature>
<feature type="coiled-coil region" evidence="1">
    <location>
        <begin position="90"/>
        <end position="124"/>
    </location>
</feature>
<dbReference type="InterPro" id="IPR057534">
    <property type="entry name" value="MXRA7_helical"/>
</dbReference>
<evidence type="ECO:0000313" key="5">
    <source>
        <dbReference type="EMBL" id="KAG8236582.1"/>
    </source>
</evidence>
<evidence type="ECO:0000256" key="2">
    <source>
        <dbReference type="SAM" id="MobiDB-lite"/>
    </source>
</evidence>
<dbReference type="Pfam" id="PF25473">
    <property type="entry name" value="MXRA7_helical"/>
    <property type="match status" value="1"/>
</dbReference>
<sequence length="143" mass="17346">MFIYSTENFPFNYILQHFSPFYICCIAISLFTVVFTWYFNDNANVINFHPKQTRKRVESSSESDEYQPEDESLNVLSQLKRVERKAIEKILREELTEEQLAEEREAEERQLSEIFELLKKQEDKFHINSEEELQEQFKLYRSQ</sequence>
<evidence type="ECO:0000259" key="4">
    <source>
        <dbReference type="Pfam" id="PF25473"/>
    </source>
</evidence>
<proteinExistence type="predicted"/>
<dbReference type="PANTHER" id="PTHR21845:SF2">
    <property type="entry name" value="MATRIX-REMODELING-ASSOCIATED PROTEIN 7"/>
    <property type="match status" value="1"/>
</dbReference>
<feature type="transmembrane region" description="Helical" evidence="3">
    <location>
        <begin position="20"/>
        <end position="39"/>
    </location>
</feature>
<dbReference type="PANTHER" id="PTHR21845">
    <property type="entry name" value="TRANSMEMBRANE ANCHOR PROTEIN 1"/>
    <property type="match status" value="1"/>
</dbReference>
<evidence type="ECO:0000256" key="1">
    <source>
        <dbReference type="SAM" id="Coils"/>
    </source>
</evidence>